<feature type="compositionally biased region" description="Basic and acidic residues" evidence="1">
    <location>
        <begin position="18"/>
        <end position="58"/>
    </location>
</feature>
<dbReference type="AlphaFoldDB" id="A0A166MRN6"/>
<proteinExistence type="predicted"/>
<dbReference type="EMBL" id="KV426952">
    <property type="protein sequence ID" value="KZV78324.1"/>
    <property type="molecule type" value="Genomic_DNA"/>
</dbReference>
<organism evidence="2 3">
    <name type="scientific">Exidia glandulosa HHB12029</name>
    <dbReference type="NCBI Taxonomy" id="1314781"/>
    <lineage>
        <taxon>Eukaryota</taxon>
        <taxon>Fungi</taxon>
        <taxon>Dikarya</taxon>
        <taxon>Basidiomycota</taxon>
        <taxon>Agaricomycotina</taxon>
        <taxon>Agaricomycetes</taxon>
        <taxon>Auriculariales</taxon>
        <taxon>Exidiaceae</taxon>
        <taxon>Exidia</taxon>
    </lineage>
</organism>
<gene>
    <name evidence="2" type="ORF">EXIGLDRAFT_783985</name>
</gene>
<dbReference type="Proteomes" id="UP000077266">
    <property type="component" value="Unassembled WGS sequence"/>
</dbReference>
<dbReference type="InParanoid" id="A0A166MRN6"/>
<protein>
    <submittedName>
        <fullName evidence="2">Uncharacterized protein</fullName>
    </submittedName>
</protein>
<feature type="region of interest" description="Disordered" evidence="1">
    <location>
        <begin position="414"/>
        <end position="453"/>
    </location>
</feature>
<reference evidence="2 3" key="1">
    <citation type="journal article" date="2016" name="Mol. Biol. Evol.">
        <title>Comparative Genomics of Early-Diverging Mushroom-Forming Fungi Provides Insights into the Origins of Lignocellulose Decay Capabilities.</title>
        <authorList>
            <person name="Nagy L.G."/>
            <person name="Riley R."/>
            <person name="Tritt A."/>
            <person name="Adam C."/>
            <person name="Daum C."/>
            <person name="Floudas D."/>
            <person name="Sun H."/>
            <person name="Yadav J.S."/>
            <person name="Pangilinan J."/>
            <person name="Larsson K.H."/>
            <person name="Matsuura K."/>
            <person name="Barry K."/>
            <person name="Labutti K."/>
            <person name="Kuo R."/>
            <person name="Ohm R.A."/>
            <person name="Bhattacharya S.S."/>
            <person name="Shirouzu T."/>
            <person name="Yoshinaga Y."/>
            <person name="Martin F.M."/>
            <person name="Grigoriev I.V."/>
            <person name="Hibbett D.S."/>
        </authorList>
    </citation>
    <scope>NUCLEOTIDE SEQUENCE [LARGE SCALE GENOMIC DNA]</scope>
    <source>
        <strain evidence="2 3">HHB12029</strain>
    </source>
</reference>
<feature type="region of interest" description="Disordered" evidence="1">
    <location>
        <begin position="1"/>
        <end position="104"/>
    </location>
</feature>
<name>A0A166MRN6_EXIGL</name>
<feature type="compositionally biased region" description="Basic and acidic residues" evidence="1">
    <location>
        <begin position="91"/>
        <end position="104"/>
    </location>
</feature>
<keyword evidence="3" id="KW-1185">Reference proteome</keyword>
<sequence length="453" mass="52216">MPRRENNENTVSDSDVDAMQRRIRELEEERQDKEAMLRQSQRELQMEQRERAQAERQLADATNLPSGQRVRKRRRPVVESPPASGDEDEPPAEKRAHRDEYLPSADDRKTVADFGRKFAILYGMWFPGAGKSSKVDNVLLLAYDPHFDVTTRFKNDATKAQGQLHDIYELCEGEDLFRYRKDMWFRHDFNYGVRQQVSDTVSRLRGHCWEIFGSEFADHLRDPDERFAHFARRIGYQPATSTAGPCYSRIDCPFLHSSECETFDLDDVYTHDHLWLIFVAITRGPEAARQARISNGETKYTPPNPTKGEDLEITHTTAGAIAACVTFAKYTFSRDTELRAKGAATSINYKTEFDEHLAELLELQRDEVPHIMKLFEDWNYKVFGTKETHDRTHPVTAEERAKEERQRVRAQIRAKLNALRRSGQQGGGGSNAAGLGEEELREQQDDRDANDDE</sequence>
<dbReference type="STRING" id="1314781.A0A166MRN6"/>
<evidence type="ECO:0000313" key="2">
    <source>
        <dbReference type="EMBL" id="KZV78324.1"/>
    </source>
</evidence>
<evidence type="ECO:0000313" key="3">
    <source>
        <dbReference type="Proteomes" id="UP000077266"/>
    </source>
</evidence>
<accession>A0A166MRN6</accession>
<evidence type="ECO:0000256" key="1">
    <source>
        <dbReference type="SAM" id="MobiDB-lite"/>
    </source>
</evidence>
<dbReference type="OrthoDB" id="3248009at2759"/>